<dbReference type="FunFam" id="1.10.630.10:FF:000018">
    <property type="entry name" value="Cytochrome P450 monooxygenase"/>
    <property type="match status" value="1"/>
</dbReference>
<dbReference type="PRINTS" id="PR00385">
    <property type="entry name" value="P450"/>
</dbReference>
<dbReference type="GO" id="GO:0005506">
    <property type="term" value="F:iron ion binding"/>
    <property type="evidence" value="ECO:0007669"/>
    <property type="project" value="InterPro"/>
</dbReference>
<dbReference type="GO" id="GO:0005737">
    <property type="term" value="C:cytoplasm"/>
    <property type="evidence" value="ECO:0007669"/>
    <property type="project" value="UniProtKB-SubCell"/>
</dbReference>
<dbReference type="InterPro" id="IPR036396">
    <property type="entry name" value="Cyt_P450_sf"/>
</dbReference>
<keyword evidence="7 9" id="KW-0408">Iron</keyword>
<organism evidence="10 11">
    <name type="scientific">Saccharopolyspora hordei</name>
    <dbReference type="NCBI Taxonomy" id="1838"/>
    <lineage>
        <taxon>Bacteria</taxon>
        <taxon>Bacillati</taxon>
        <taxon>Actinomycetota</taxon>
        <taxon>Actinomycetes</taxon>
        <taxon>Pseudonocardiales</taxon>
        <taxon>Pseudonocardiaceae</taxon>
        <taxon>Saccharopolyspora</taxon>
    </lineage>
</organism>
<keyword evidence="6 9" id="KW-0560">Oxidoreductase</keyword>
<dbReference type="Gene3D" id="1.10.630.10">
    <property type="entry name" value="Cytochrome P450"/>
    <property type="match status" value="1"/>
</dbReference>
<dbReference type="PRINTS" id="PR00359">
    <property type="entry name" value="BP450"/>
</dbReference>
<name>A0A853AQA2_9PSEU</name>
<dbReference type="EMBL" id="JACCFJ010000001">
    <property type="protein sequence ID" value="NYI84943.1"/>
    <property type="molecule type" value="Genomic_DNA"/>
</dbReference>
<evidence type="ECO:0000256" key="7">
    <source>
        <dbReference type="ARBA" id="ARBA00023004"/>
    </source>
</evidence>
<evidence type="ECO:0000256" key="8">
    <source>
        <dbReference type="ARBA" id="ARBA00023033"/>
    </source>
</evidence>
<comment type="similarity">
    <text evidence="2 9">Belongs to the cytochrome P450 family.</text>
</comment>
<gene>
    <name evidence="10" type="ORF">HNR68_003573</name>
</gene>
<dbReference type="Pfam" id="PF00067">
    <property type="entry name" value="p450"/>
    <property type="match status" value="1"/>
</dbReference>
<dbReference type="SUPFAM" id="SSF48264">
    <property type="entry name" value="Cytochrome P450"/>
    <property type="match status" value="1"/>
</dbReference>
<keyword evidence="11" id="KW-1185">Reference proteome</keyword>
<dbReference type="InterPro" id="IPR001128">
    <property type="entry name" value="Cyt_P450"/>
</dbReference>
<dbReference type="GO" id="GO:0004497">
    <property type="term" value="F:monooxygenase activity"/>
    <property type="evidence" value="ECO:0007669"/>
    <property type="project" value="UniProtKB-KW"/>
</dbReference>
<evidence type="ECO:0000256" key="9">
    <source>
        <dbReference type="RuleBase" id="RU000461"/>
    </source>
</evidence>
<comment type="subcellular location">
    <subcellularLocation>
        <location evidence="1">Cytoplasm</location>
    </subcellularLocation>
</comment>
<evidence type="ECO:0000256" key="5">
    <source>
        <dbReference type="ARBA" id="ARBA00022723"/>
    </source>
</evidence>
<evidence type="ECO:0000256" key="6">
    <source>
        <dbReference type="ARBA" id="ARBA00023002"/>
    </source>
</evidence>
<sequence length="403" mass="44520">MAHQAASATTTYPKPRTCPFSVDPEYAQLRAEQPVVQVQTPGGSTAWLVTRHDLVRQVLSDPRFSSDRRSPGFPRLAENQQSVLQGLPPSLIGMNPPEHTRARRAVLGEFTVRRIDSLRPRIQQIVDDCIDAMLAGPRPVDLVSALALPVPSLVICELLGVPYDDHEFFQTRSSKLVHRSTPFDERLRASRELRSYLDELVSVKERELPDDLLGRQARKQRDAGEADHETLVSTAVLLLLAGHETTANMISLGTLALLENPEHWAAIAADPAKTLPAIEELLRYFSIVEGATSRVALEDVELGGVLVREGEGVMALVSAANHDPEVFERPDELDIDRGARHHVAFGFGPHQCLGQNLARAELQIVFDTLVRRIPDLRPAVPVAEVPVKSEATVFGLYELPVTW</sequence>
<keyword evidence="8 9" id="KW-0503">Monooxygenase</keyword>
<dbReference type="GO" id="GO:0020037">
    <property type="term" value="F:heme binding"/>
    <property type="evidence" value="ECO:0007669"/>
    <property type="project" value="InterPro"/>
</dbReference>
<protein>
    <submittedName>
        <fullName evidence="10">Cytochrome P450</fullName>
    </submittedName>
</protein>
<dbReference type="InterPro" id="IPR002397">
    <property type="entry name" value="Cyt_P450_B"/>
</dbReference>
<dbReference type="PROSITE" id="PS00086">
    <property type="entry name" value="CYTOCHROME_P450"/>
    <property type="match status" value="1"/>
</dbReference>
<dbReference type="InterPro" id="IPR017972">
    <property type="entry name" value="Cyt_P450_CS"/>
</dbReference>
<evidence type="ECO:0000313" key="11">
    <source>
        <dbReference type="Proteomes" id="UP000587002"/>
    </source>
</evidence>
<accession>A0A853AQA2</accession>
<evidence type="ECO:0000256" key="2">
    <source>
        <dbReference type="ARBA" id="ARBA00010617"/>
    </source>
</evidence>
<dbReference type="CDD" id="cd11030">
    <property type="entry name" value="CYP105-like"/>
    <property type="match status" value="1"/>
</dbReference>
<keyword evidence="4 9" id="KW-0349">Heme</keyword>
<dbReference type="PANTHER" id="PTHR46696:SF1">
    <property type="entry name" value="CYTOCHROME P450 YJIB-RELATED"/>
    <property type="match status" value="1"/>
</dbReference>
<dbReference type="PANTHER" id="PTHR46696">
    <property type="entry name" value="P450, PUTATIVE (EUROFUNG)-RELATED"/>
    <property type="match status" value="1"/>
</dbReference>
<evidence type="ECO:0000256" key="3">
    <source>
        <dbReference type="ARBA" id="ARBA00022490"/>
    </source>
</evidence>
<dbReference type="GO" id="GO:0016705">
    <property type="term" value="F:oxidoreductase activity, acting on paired donors, with incorporation or reduction of molecular oxygen"/>
    <property type="evidence" value="ECO:0007669"/>
    <property type="project" value="InterPro"/>
</dbReference>
<evidence type="ECO:0000256" key="1">
    <source>
        <dbReference type="ARBA" id="ARBA00004496"/>
    </source>
</evidence>
<dbReference type="AlphaFoldDB" id="A0A853AQA2"/>
<keyword evidence="3" id="KW-0963">Cytoplasm</keyword>
<dbReference type="RefSeq" id="WP_179722595.1">
    <property type="nucleotide sequence ID" value="NZ_BAABFH010000001.1"/>
</dbReference>
<proteinExistence type="inferred from homology"/>
<evidence type="ECO:0000256" key="4">
    <source>
        <dbReference type="ARBA" id="ARBA00022617"/>
    </source>
</evidence>
<keyword evidence="5 9" id="KW-0479">Metal-binding</keyword>
<reference evidence="10 11" key="1">
    <citation type="submission" date="2020-07" db="EMBL/GenBank/DDBJ databases">
        <title>Sequencing the genomes of 1000 actinobacteria strains.</title>
        <authorList>
            <person name="Klenk H.-P."/>
        </authorList>
    </citation>
    <scope>NUCLEOTIDE SEQUENCE [LARGE SCALE GENOMIC DNA]</scope>
    <source>
        <strain evidence="10 11">DSM 44065</strain>
    </source>
</reference>
<comment type="caution">
    <text evidence="10">The sequence shown here is derived from an EMBL/GenBank/DDBJ whole genome shotgun (WGS) entry which is preliminary data.</text>
</comment>
<dbReference type="Proteomes" id="UP000587002">
    <property type="component" value="Unassembled WGS sequence"/>
</dbReference>
<evidence type="ECO:0000313" key="10">
    <source>
        <dbReference type="EMBL" id="NYI84943.1"/>
    </source>
</evidence>